<accession>A0A2H1V8A6</accession>
<sequence length="96" mass="10556">MDNMVNSFSDAETTEGANVLKDSMRLLEAHLPPFPIFPIPDSLTTHKFLNPKMTSIALVTPLVFQVSMGSGDCLPSARLPAYTLQKQIVPFNPSYC</sequence>
<dbReference type="EMBL" id="ODYU01001177">
    <property type="protein sequence ID" value="SOQ37039.1"/>
    <property type="molecule type" value="Genomic_DNA"/>
</dbReference>
<evidence type="ECO:0000313" key="1">
    <source>
        <dbReference type="EMBL" id="SOQ37039.1"/>
    </source>
</evidence>
<organism evidence="1">
    <name type="scientific">Spodoptera frugiperda</name>
    <name type="common">Fall armyworm</name>
    <dbReference type="NCBI Taxonomy" id="7108"/>
    <lineage>
        <taxon>Eukaryota</taxon>
        <taxon>Metazoa</taxon>
        <taxon>Ecdysozoa</taxon>
        <taxon>Arthropoda</taxon>
        <taxon>Hexapoda</taxon>
        <taxon>Insecta</taxon>
        <taxon>Pterygota</taxon>
        <taxon>Neoptera</taxon>
        <taxon>Endopterygota</taxon>
        <taxon>Lepidoptera</taxon>
        <taxon>Glossata</taxon>
        <taxon>Ditrysia</taxon>
        <taxon>Noctuoidea</taxon>
        <taxon>Noctuidae</taxon>
        <taxon>Amphipyrinae</taxon>
        <taxon>Spodoptera</taxon>
    </lineage>
</organism>
<dbReference type="AlphaFoldDB" id="A0A2H1V8A6"/>
<gene>
    <name evidence="1" type="ORF">SFRICE_010323</name>
</gene>
<protein>
    <submittedName>
        <fullName evidence="1">SFRICE_010323</fullName>
    </submittedName>
</protein>
<proteinExistence type="predicted"/>
<name>A0A2H1V8A6_SPOFR</name>
<reference evidence="1" key="1">
    <citation type="submission" date="2016-07" db="EMBL/GenBank/DDBJ databases">
        <authorList>
            <person name="Bretaudeau A."/>
        </authorList>
    </citation>
    <scope>NUCLEOTIDE SEQUENCE</scope>
    <source>
        <strain evidence="1">Rice</strain>
        <tissue evidence="1">Whole body</tissue>
    </source>
</reference>